<reference evidence="1 2" key="1">
    <citation type="submission" date="2016-10" db="EMBL/GenBank/DDBJ databases">
        <authorList>
            <person name="de Groot N.N."/>
        </authorList>
    </citation>
    <scope>NUCLEOTIDE SEQUENCE [LARGE SCALE GENOMIC DNA]</scope>
    <source>
        <strain evidence="1 2">Nm13</strain>
    </source>
</reference>
<gene>
    <name evidence="1" type="ORF">SAMN05216334_11219</name>
</gene>
<protein>
    <submittedName>
        <fullName evidence="1">Uncharacterized protein</fullName>
    </submittedName>
</protein>
<sequence length="52" mass="5882">MYVDLESGDGYSFGMPLIFLAIIKSFTSNVNPRFCFLNKPQIPNSKMKNPIP</sequence>
<name>A0A1H5VF04_9PROT</name>
<accession>A0A1H5VF04</accession>
<proteinExistence type="predicted"/>
<evidence type="ECO:0000313" key="1">
    <source>
        <dbReference type="EMBL" id="SEF85077.1"/>
    </source>
</evidence>
<dbReference type="EMBL" id="FNUX01000012">
    <property type="protein sequence ID" value="SEF85077.1"/>
    <property type="molecule type" value="Genomic_DNA"/>
</dbReference>
<organism evidence="1 2">
    <name type="scientific">Nitrosomonas ureae</name>
    <dbReference type="NCBI Taxonomy" id="44577"/>
    <lineage>
        <taxon>Bacteria</taxon>
        <taxon>Pseudomonadati</taxon>
        <taxon>Pseudomonadota</taxon>
        <taxon>Betaproteobacteria</taxon>
        <taxon>Nitrosomonadales</taxon>
        <taxon>Nitrosomonadaceae</taxon>
        <taxon>Nitrosomonas</taxon>
    </lineage>
</organism>
<dbReference type="Proteomes" id="UP000236753">
    <property type="component" value="Unassembled WGS sequence"/>
</dbReference>
<dbReference type="AlphaFoldDB" id="A0A1H5VF04"/>
<evidence type="ECO:0000313" key="2">
    <source>
        <dbReference type="Proteomes" id="UP000236753"/>
    </source>
</evidence>